<feature type="region of interest" description="Disordered" evidence="1">
    <location>
        <begin position="273"/>
        <end position="315"/>
    </location>
</feature>
<evidence type="ECO:0000313" key="4">
    <source>
        <dbReference type="Proteomes" id="UP001148838"/>
    </source>
</evidence>
<reference evidence="3 4" key="1">
    <citation type="journal article" date="2022" name="Allergy">
        <title>Genome assembly and annotation of Periplaneta americana reveal a comprehensive cockroach allergen profile.</title>
        <authorList>
            <person name="Wang L."/>
            <person name="Xiong Q."/>
            <person name="Saelim N."/>
            <person name="Wang L."/>
            <person name="Nong W."/>
            <person name="Wan A.T."/>
            <person name="Shi M."/>
            <person name="Liu X."/>
            <person name="Cao Q."/>
            <person name="Hui J.H.L."/>
            <person name="Sookrung N."/>
            <person name="Leung T.F."/>
            <person name="Tungtrongchitr A."/>
            <person name="Tsui S.K.W."/>
        </authorList>
    </citation>
    <scope>NUCLEOTIDE SEQUENCE [LARGE SCALE GENOMIC DNA]</scope>
    <source>
        <strain evidence="3">PWHHKU_190912</strain>
    </source>
</reference>
<dbReference type="InterPro" id="IPR006579">
    <property type="entry name" value="Pre_C2HC_dom"/>
</dbReference>
<dbReference type="EMBL" id="JAJSOF020000017">
    <property type="protein sequence ID" value="KAJ4440579.1"/>
    <property type="molecule type" value="Genomic_DNA"/>
</dbReference>
<keyword evidence="4" id="KW-1185">Reference proteome</keyword>
<accession>A0ABQ8T289</accession>
<feature type="compositionally biased region" description="Polar residues" evidence="1">
    <location>
        <begin position="277"/>
        <end position="300"/>
    </location>
</feature>
<dbReference type="InterPro" id="IPR043502">
    <property type="entry name" value="DNA/RNA_pol_sf"/>
</dbReference>
<proteinExistence type="predicted"/>
<dbReference type="Pfam" id="PF07530">
    <property type="entry name" value="PRE_C2HC"/>
    <property type="match status" value="1"/>
</dbReference>
<dbReference type="InterPro" id="IPR005135">
    <property type="entry name" value="Endo/exonuclease/phosphatase"/>
</dbReference>
<dbReference type="PROSITE" id="PS50878">
    <property type="entry name" value="RT_POL"/>
    <property type="match status" value="1"/>
</dbReference>
<sequence>MSNSATDTNSTKRQKLHHETTIPTSNAFAPLADLNERDQQESSYHIQMETSTPKKPPPIYIHNILNINSMLNELKTLDCGGFRHITIENNKVKLNMDLIDGYRKAIDYLKSHHAEFHTYQMKSEKAFRVVIRGLHHSCNIEFMMSELKELDYEPIQILPVRHPITKLPLPLFFLDLKHNPKNPEIYSLTRLYNGIIKVEPPKPRKTIVQCMRCQQFGHTRNFCNQTARCVKCEGLHPTEKCNKPKDTPPICTNCKGNHPANYRGCPEHTRLQRGATRHQTIPYRSQPAPGTSSLDETSASPELKKVPAQDSPFSDVHREFSNRPLYSSIAASSVNKQDIYRADHPSGSRKGGSAVIIRADLCHNELPPILEDEVQISRVQIKIDNTDYQIGSFYSAPDQRVTPTLIWGIVHEMKFRFILGGDFISKHPRWGSNVTNPRGIMLYDQIFKLNLEIAYPFEPTHYPDSGHMPDLLDFFIGKQFQNFCNVPRVIHELSSDHLPVLLTLSAAIPNSSPICEKISQGTMARTKYPPHKQNYNKATQELKLALKELYSEATDIQLKSLDSKDGSLWRKTRQITKETEKIPPLKYDNQWLTSPNDKTEIFSKILEDQFKPNDNEDNITTLEVNNTLDQPLQLSPICKLFTPAEVRNTINRLPAKKAPGHDYITQPLLLQLPRRTIVLLTQIYNAMIRLSYFPSTWKHANIVMIPKPNKIRTDQFNYRPISLLPLFSKIFERLLLPRLLTHLESLLPNTQFGFRKMHSCPQQLHRIIDIILDTYEKKQICLGLFLDTEKAFDKVWHTGVPQGSILAPFLYLIYTHDIPTPKSDSLTVAQFADDIAVLSKGDTGEQVTTILQNFLQEIEIWNKKWRTLMNTNKSSTVTFTYLKKEKVLPLYLNCSPVPQHEEIRYLGLILDSRLTWNKHLTYTLQRLRYRLHRLKAILSSSSLSLSNKRLIYVMLLKPIWLYGCSLWGSASISQIKRIQTFQNRALRIITGAPWYVRNETLHSDLDLAKIETVIHSSYTRLFATLSTHSNNLINQIPRNLPPARPDRRLKRKRHTDLLML</sequence>
<dbReference type="Pfam" id="PF14529">
    <property type="entry name" value="Exo_endo_phos_2"/>
    <property type="match status" value="1"/>
</dbReference>
<evidence type="ECO:0000313" key="3">
    <source>
        <dbReference type="EMBL" id="KAJ4440579.1"/>
    </source>
</evidence>
<gene>
    <name evidence="3" type="ORF">ANN_08724</name>
</gene>
<feature type="compositionally biased region" description="Polar residues" evidence="1">
    <location>
        <begin position="1"/>
        <end position="11"/>
    </location>
</feature>
<evidence type="ECO:0000256" key="1">
    <source>
        <dbReference type="SAM" id="MobiDB-lite"/>
    </source>
</evidence>
<dbReference type="SUPFAM" id="SSF56219">
    <property type="entry name" value="DNase I-like"/>
    <property type="match status" value="1"/>
</dbReference>
<dbReference type="InterPro" id="IPR000477">
    <property type="entry name" value="RT_dom"/>
</dbReference>
<dbReference type="Pfam" id="PF00078">
    <property type="entry name" value="RVT_1"/>
    <property type="match status" value="1"/>
</dbReference>
<name>A0ABQ8T289_PERAM</name>
<dbReference type="CDD" id="cd01650">
    <property type="entry name" value="RT_nLTR_like"/>
    <property type="match status" value="1"/>
</dbReference>
<feature type="region of interest" description="Disordered" evidence="1">
    <location>
        <begin position="1"/>
        <end position="31"/>
    </location>
</feature>
<feature type="domain" description="Reverse transcriptase" evidence="2">
    <location>
        <begin position="686"/>
        <end position="910"/>
    </location>
</feature>
<dbReference type="SUPFAM" id="SSF56672">
    <property type="entry name" value="DNA/RNA polymerases"/>
    <property type="match status" value="1"/>
</dbReference>
<dbReference type="Gene3D" id="3.60.10.10">
    <property type="entry name" value="Endonuclease/exonuclease/phosphatase"/>
    <property type="match status" value="1"/>
</dbReference>
<protein>
    <recommendedName>
        <fullName evidence="2">Reverse transcriptase domain-containing protein</fullName>
    </recommendedName>
</protein>
<organism evidence="3 4">
    <name type="scientific">Periplaneta americana</name>
    <name type="common">American cockroach</name>
    <name type="synonym">Blatta americana</name>
    <dbReference type="NCBI Taxonomy" id="6978"/>
    <lineage>
        <taxon>Eukaryota</taxon>
        <taxon>Metazoa</taxon>
        <taxon>Ecdysozoa</taxon>
        <taxon>Arthropoda</taxon>
        <taxon>Hexapoda</taxon>
        <taxon>Insecta</taxon>
        <taxon>Pterygota</taxon>
        <taxon>Neoptera</taxon>
        <taxon>Polyneoptera</taxon>
        <taxon>Dictyoptera</taxon>
        <taxon>Blattodea</taxon>
        <taxon>Blattoidea</taxon>
        <taxon>Blattidae</taxon>
        <taxon>Blattinae</taxon>
        <taxon>Periplaneta</taxon>
    </lineage>
</organism>
<dbReference type="InterPro" id="IPR036691">
    <property type="entry name" value="Endo/exonu/phosph_ase_sf"/>
</dbReference>
<comment type="caution">
    <text evidence="3">The sequence shown here is derived from an EMBL/GenBank/DDBJ whole genome shotgun (WGS) entry which is preliminary data.</text>
</comment>
<dbReference type="Proteomes" id="UP001148838">
    <property type="component" value="Unassembled WGS sequence"/>
</dbReference>
<dbReference type="PANTHER" id="PTHR19446">
    <property type="entry name" value="REVERSE TRANSCRIPTASES"/>
    <property type="match status" value="1"/>
</dbReference>
<evidence type="ECO:0000259" key="2">
    <source>
        <dbReference type="PROSITE" id="PS50878"/>
    </source>
</evidence>